<evidence type="ECO:0000313" key="2">
    <source>
        <dbReference type="EMBL" id="SFT75337.1"/>
    </source>
</evidence>
<dbReference type="AlphaFoldDB" id="A0A1I7AK78"/>
<protein>
    <submittedName>
        <fullName evidence="2">Uncharacterized protein</fullName>
    </submittedName>
</protein>
<feature type="transmembrane region" description="Helical" evidence="1">
    <location>
        <begin position="36"/>
        <end position="54"/>
    </location>
</feature>
<gene>
    <name evidence="2" type="ORF">SAMN05444141_103147</name>
</gene>
<keyword evidence="1" id="KW-0472">Membrane</keyword>
<feature type="transmembrane region" description="Helical" evidence="1">
    <location>
        <begin position="124"/>
        <end position="145"/>
    </location>
</feature>
<reference evidence="3" key="1">
    <citation type="submission" date="2016-10" db="EMBL/GenBank/DDBJ databases">
        <authorList>
            <person name="Varghese N."/>
            <person name="Submissions S."/>
        </authorList>
    </citation>
    <scope>NUCLEOTIDE SEQUENCE [LARGE SCALE GENOMIC DNA]</scope>
    <source>
        <strain evidence="3">DSM 17465</strain>
    </source>
</reference>
<keyword evidence="1" id="KW-1133">Transmembrane helix</keyword>
<dbReference type="EMBL" id="FPBD01000003">
    <property type="protein sequence ID" value="SFT75337.1"/>
    <property type="molecule type" value="Genomic_DNA"/>
</dbReference>
<dbReference type="Proteomes" id="UP000183371">
    <property type="component" value="Unassembled WGS sequence"/>
</dbReference>
<evidence type="ECO:0000256" key="1">
    <source>
        <dbReference type="SAM" id="Phobius"/>
    </source>
</evidence>
<proteinExistence type="predicted"/>
<feature type="transmembrane region" description="Helical" evidence="1">
    <location>
        <begin position="6"/>
        <end position="24"/>
    </location>
</feature>
<dbReference type="RefSeq" id="WP_083416785.1">
    <property type="nucleotide sequence ID" value="NZ_FPBD01000003.1"/>
</dbReference>
<keyword evidence="1" id="KW-0812">Transmembrane</keyword>
<feature type="transmembrane region" description="Helical" evidence="1">
    <location>
        <begin position="91"/>
        <end position="112"/>
    </location>
</feature>
<keyword evidence="3" id="KW-1185">Reference proteome</keyword>
<feature type="transmembrane region" description="Helical" evidence="1">
    <location>
        <begin position="60"/>
        <end position="79"/>
    </location>
</feature>
<organism evidence="2 3">
    <name type="scientific">Pseudovibrio denitrificans</name>
    <dbReference type="NCBI Taxonomy" id="258256"/>
    <lineage>
        <taxon>Bacteria</taxon>
        <taxon>Pseudomonadati</taxon>
        <taxon>Pseudomonadota</taxon>
        <taxon>Alphaproteobacteria</taxon>
        <taxon>Hyphomicrobiales</taxon>
        <taxon>Stappiaceae</taxon>
        <taxon>Pseudovibrio</taxon>
    </lineage>
</organism>
<evidence type="ECO:0000313" key="3">
    <source>
        <dbReference type="Proteomes" id="UP000183371"/>
    </source>
</evidence>
<name>A0A1I7AK78_9HYPH</name>
<accession>A0A1I7AK78</accession>
<sequence>MLRFVTGAPLWVWPLLALLVYWGIKSSKQRTISANSAYLLPFFGLITINGIIALPNPSLSWSAFFILYALIAGATFQLQKRWIIARDGDQVTLAGEWFTFSVLMTQFVINYIGSATQIANPNLYASPIFLTLFASVIGATSGTFLGRALCIIRS</sequence>